<proteinExistence type="predicted"/>
<evidence type="ECO:0000313" key="1">
    <source>
        <dbReference type="EMBL" id="ADK84851.1"/>
    </source>
</evidence>
<dbReference type="eggNOG" id="ENOG50304VW">
    <property type="taxonomic scope" value="Bacteria"/>
</dbReference>
<dbReference type="Proteomes" id="UP000009047">
    <property type="component" value="Chromosome"/>
</dbReference>
<dbReference type="KEGG" id="dbr:Deba_1483"/>
<name>E1QH08_DESB2</name>
<keyword evidence="2" id="KW-1185">Reference proteome</keyword>
<reference evidence="1 2" key="1">
    <citation type="journal article" date="2010" name="Stand. Genomic Sci.">
        <title>Complete genome sequence of Desulfarculus baarsii type strain (2st14).</title>
        <authorList>
            <person name="Sun H."/>
            <person name="Spring S."/>
            <person name="Lapidus A."/>
            <person name="Davenport K."/>
            <person name="Del Rio T.G."/>
            <person name="Tice H."/>
            <person name="Nolan M."/>
            <person name="Copeland A."/>
            <person name="Cheng J.F."/>
            <person name="Lucas S."/>
            <person name="Tapia R."/>
            <person name="Goodwin L."/>
            <person name="Pitluck S."/>
            <person name="Ivanova N."/>
            <person name="Pagani I."/>
            <person name="Mavromatis K."/>
            <person name="Ovchinnikova G."/>
            <person name="Pati A."/>
            <person name="Chen A."/>
            <person name="Palaniappan K."/>
            <person name="Hauser L."/>
            <person name="Chang Y.J."/>
            <person name="Jeffries C.D."/>
            <person name="Detter J.C."/>
            <person name="Han C."/>
            <person name="Rohde M."/>
            <person name="Brambilla E."/>
            <person name="Goker M."/>
            <person name="Woyke T."/>
            <person name="Bristow J."/>
            <person name="Eisen J.A."/>
            <person name="Markowitz V."/>
            <person name="Hugenholtz P."/>
            <person name="Kyrpides N.C."/>
            <person name="Klenk H.P."/>
            <person name="Land M."/>
        </authorList>
    </citation>
    <scope>NUCLEOTIDE SEQUENCE [LARGE SCALE GENOMIC DNA]</scope>
    <source>
        <strain evidence="2">ATCC 33931 / DSM 2075 / LMG 7858 / VKM B-1802 / 2st14</strain>
    </source>
</reference>
<dbReference type="STRING" id="644282.Deba_1483"/>
<evidence type="ECO:0000313" key="2">
    <source>
        <dbReference type="Proteomes" id="UP000009047"/>
    </source>
</evidence>
<gene>
    <name evidence="1" type="ordered locus">Deba_1483</name>
</gene>
<accession>E1QH08</accession>
<dbReference type="HOGENOM" id="CLU_1522817_0_0_7"/>
<dbReference type="EMBL" id="CP002085">
    <property type="protein sequence ID" value="ADK84851.1"/>
    <property type="molecule type" value="Genomic_DNA"/>
</dbReference>
<organism evidence="1 2">
    <name type="scientific">Desulfarculus baarsii (strain ATCC 33931 / DSM 2075 / LMG 7858 / VKM B-1802 / 2st14)</name>
    <dbReference type="NCBI Taxonomy" id="644282"/>
    <lineage>
        <taxon>Bacteria</taxon>
        <taxon>Pseudomonadati</taxon>
        <taxon>Thermodesulfobacteriota</taxon>
        <taxon>Desulfarculia</taxon>
        <taxon>Desulfarculales</taxon>
        <taxon>Desulfarculaceae</taxon>
        <taxon>Desulfarculus</taxon>
    </lineage>
</organism>
<sequence>MAGLRAFGRWELGLLDRAMSLSEEAVSDYFRLSEGFWGRHPFELRTAVQLLPNEISHECLAQVLRLRRPASEGRLRHRDFYRICLQDHNLLGLIEREGQRELLGPLLVYVLTHELVHVVRFGKYLRLFDASANERRREEDTVHRLAADILTGVSLPRLETVLNFYESRGSMHFAQQ</sequence>
<protein>
    <submittedName>
        <fullName evidence="1">Uncharacterized protein</fullName>
    </submittedName>
</protein>
<dbReference type="AlphaFoldDB" id="E1QH08"/>